<organism evidence="2 3">
    <name type="scientific">Pigmentiphaga aceris</name>
    <dbReference type="NCBI Taxonomy" id="1940612"/>
    <lineage>
        <taxon>Bacteria</taxon>
        <taxon>Pseudomonadati</taxon>
        <taxon>Pseudomonadota</taxon>
        <taxon>Betaproteobacteria</taxon>
        <taxon>Burkholderiales</taxon>
        <taxon>Alcaligenaceae</taxon>
        <taxon>Pigmentiphaga</taxon>
    </lineage>
</organism>
<dbReference type="EMBL" id="CP043046">
    <property type="protein sequence ID" value="QEI07248.1"/>
    <property type="molecule type" value="Genomic_DNA"/>
</dbReference>
<keyword evidence="3" id="KW-1185">Reference proteome</keyword>
<dbReference type="Proteomes" id="UP000325161">
    <property type="component" value="Chromosome"/>
</dbReference>
<dbReference type="InterPro" id="IPR035924">
    <property type="entry name" value="FlaG-like_sf"/>
</dbReference>
<dbReference type="Gene3D" id="3.30.160.170">
    <property type="entry name" value="FlaG-like"/>
    <property type="match status" value="1"/>
</dbReference>
<feature type="region of interest" description="Disordered" evidence="1">
    <location>
        <begin position="1"/>
        <end position="44"/>
    </location>
</feature>
<accession>A0A5C0AXZ7</accession>
<evidence type="ECO:0000256" key="1">
    <source>
        <dbReference type="SAM" id="MobiDB-lite"/>
    </source>
</evidence>
<dbReference type="Pfam" id="PF03646">
    <property type="entry name" value="FlaG"/>
    <property type="match status" value="1"/>
</dbReference>
<dbReference type="KEGG" id="pacr:FXN63_16405"/>
<keyword evidence="2" id="KW-0282">Flagellum</keyword>
<sequence>MWLPNASAPHQESAMDIRSSIQTPAASITSSAAPVVQPPPVGLKPAAEAELPTVAVDPVSSADVQKATETINSFMSSSDRSLTFSLDDDSGKVVVKVVDMTTKEVIRQFPSEEAIAISKSLDKLQGLLLSDKA</sequence>
<protein>
    <submittedName>
        <fullName evidence="2">Flagellar protein FlaG</fullName>
    </submittedName>
</protein>
<name>A0A5C0AXZ7_9BURK</name>
<proteinExistence type="predicted"/>
<evidence type="ECO:0000313" key="2">
    <source>
        <dbReference type="EMBL" id="QEI07248.1"/>
    </source>
</evidence>
<feature type="compositionally biased region" description="Low complexity" evidence="1">
    <location>
        <begin position="19"/>
        <end position="35"/>
    </location>
</feature>
<dbReference type="OrthoDB" id="8565152at2"/>
<reference evidence="2 3" key="1">
    <citation type="submission" date="2019-08" db="EMBL/GenBank/DDBJ databases">
        <title>Amphibian skin-associated Pigmentiphaga: genome sequence and occurrence across geography and hosts.</title>
        <authorList>
            <person name="Bletz M.C."/>
            <person name="Bunk B."/>
            <person name="Sproeer C."/>
            <person name="Biwer P."/>
            <person name="Reiter S."/>
            <person name="Rabemananjara F.C.E."/>
            <person name="Schulz S."/>
            <person name="Overmann J."/>
            <person name="Vences M."/>
        </authorList>
    </citation>
    <scope>NUCLEOTIDE SEQUENCE [LARGE SCALE GENOMIC DNA]</scope>
    <source>
        <strain evidence="2 3">Mada1488</strain>
    </source>
</reference>
<dbReference type="InterPro" id="IPR005186">
    <property type="entry name" value="FlaG"/>
</dbReference>
<dbReference type="PANTHER" id="PTHR37166:SF1">
    <property type="entry name" value="PROTEIN FLAG"/>
    <property type="match status" value="1"/>
</dbReference>
<gene>
    <name evidence="2" type="ORF">FXN63_16405</name>
</gene>
<dbReference type="AlphaFoldDB" id="A0A5C0AXZ7"/>
<evidence type="ECO:0000313" key="3">
    <source>
        <dbReference type="Proteomes" id="UP000325161"/>
    </source>
</evidence>
<dbReference type="SUPFAM" id="SSF160214">
    <property type="entry name" value="FlaG-like"/>
    <property type="match status" value="1"/>
</dbReference>
<keyword evidence="2" id="KW-0966">Cell projection</keyword>
<keyword evidence="2" id="KW-0969">Cilium</keyword>
<dbReference type="PANTHER" id="PTHR37166">
    <property type="entry name" value="PROTEIN FLAG"/>
    <property type="match status" value="1"/>
</dbReference>